<feature type="domain" description="Reverse transcriptase/retrotransposon-derived protein RNase H-like" evidence="1">
    <location>
        <begin position="54"/>
        <end position="135"/>
    </location>
</feature>
<comment type="caution">
    <text evidence="2">The sequence shown here is derived from an EMBL/GenBank/DDBJ whole genome shotgun (WGS) entry which is preliminary data.</text>
</comment>
<sequence>MLFSSTEEEHAKDVVTVLQRLTENNLFSKASKQITSLTSLLKEESPFIFDEEALSLSQLLKEALTTAPITSRFNHSLPTNVETDASDYALGDLLSHVNDSGNNPIEFDSHKLLPAELNYEIHEKELLGIVWALKH</sequence>
<dbReference type="OrthoDB" id="3095879at2759"/>
<gene>
    <name evidence="2" type="ORF">O181_130163</name>
</gene>
<dbReference type="PANTHER" id="PTHR34072:SF52">
    <property type="entry name" value="RIBONUCLEASE H"/>
    <property type="match status" value="1"/>
</dbReference>
<dbReference type="InterPro" id="IPR041577">
    <property type="entry name" value="RT_RNaseH_2"/>
</dbReference>
<evidence type="ECO:0000259" key="1">
    <source>
        <dbReference type="Pfam" id="PF17919"/>
    </source>
</evidence>
<keyword evidence="3" id="KW-1185">Reference proteome</keyword>
<evidence type="ECO:0000313" key="2">
    <source>
        <dbReference type="EMBL" id="MBW0590448.1"/>
    </source>
</evidence>
<organism evidence="2 3">
    <name type="scientific">Austropuccinia psidii MF-1</name>
    <dbReference type="NCBI Taxonomy" id="1389203"/>
    <lineage>
        <taxon>Eukaryota</taxon>
        <taxon>Fungi</taxon>
        <taxon>Dikarya</taxon>
        <taxon>Basidiomycota</taxon>
        <taxon>Pucciniomycotina</taxon>
        <taxon>Pucciniomycetes</taxon>
        <taxon>Pucciniales</taxon>
        <taxon>Sphaerophragmiaceae</taxon>
        <taxon>Austropuccinia</taxon>
    </lineage>
</organism>
<dbReference type="AlphaFoldDB" id="A0A9Q3Q9I4"/>
<accession>A0A9Q3Q9I4</accession>
<dbReference type="Pfam" id="PF17919">
    <property type="entry name" value="RT_RNaseH_2"/>
    <property type="match status" value="1"/>
</dbReference>
<dbReference type="EMBL" id="AVOT02138433">
    <property type="protein sequence ID" value="MBW0590448.1"/>
    <property type="molecule type" value="Genomic_DNA"/>
</dbReference>
<dbReference type="PANTHER" id="PTHR34072">
    <property type="entry name" value="ENZYMATIC POLYPROTEIN-RELATED"/>
    <property type="match status" value="1"/>
</dbReference>
<name>A0A9Q3Q9I4_9BASI</name>
<evidence type="ECO:0000313" key="3">
    <source>
        <dbReference type="Proteomes" id="UP000765509"/>
    </source>
</evidence>
<proteinExistence type="predicted"/>
<reference evidence="2" key="1">
    <citation type="submission" date="2021-03" db="EMBL/GenBank/DDBJ databases">
        <title>Draft genome sequence of rust myrtle Austropuccinia psidii MF-1, a brazilian biotype.</title>
        <authorList>
            <person name="Quecine M.C."/>
            <person name="Pachon D.M.R."/>
            <person name="Bonatelli M.L."/>
            <person name="Correr F.H."/>
            <person name="Franceschini L.M."/>
            <person name="Leite T.F."/>
            <person name="Margarido G.R.A."/>
            <person name="Almeida C.A."/>
            <person name="Ferrarezi J.A."/>
            <person name="Labate C.A."/>
        </authorList>
    </citation>
    <scope>NUCLEOTIDE SEQUENCE</scope>
    <source>
        <strain evidence="2">MF-1</strain>
    </source>
</reference>
<protein>
    <recommendedName>
        <fullName evidence="1">Reverse transcriptase/retrotransposon-derived protein RNase H-like domain-containing protein</fullName>
    </recommendedName>
</protein>
<dbReference type="InterPro" id="IPR043502">
    <property type="entry name" value="DNA/RNA_pol_sf"/>
</dbReference>
<dbReference type="SUPFAM" id="SSF56672">
    <property type="entry name" value="DNA/RNA polymerases"/>
    <property type="match status" value="1"/>
</dbReference>
<dbReference type="Proteomes" id="UP000765509">
    <property type="component" value="Unassembled WGS sequence"/>
</dbReference>